<dbReference type="OrthoDB" id="8300194at2759"/>
<evidence type="ECO:0000313" key="2">
    <source>
        <dbReference type="EMBL" id="KAG7129172.1"/>
    </source>
</evidence>
<dbReference type="Proteomes" id="UP000045706">
    <property type="component" value="Unassembled WGS sequence"/>
</dbReference>
<evidence type="ECO:0000313" key="1">
    <source>
        <dbReference type="EMBL" id="CRK44349.1"/>
    </source>
</evidence>
<evidence type="ECO:0000313" key="3">
    <source>
        <dbReference type="Proteomes" id="UP000045706"/>
    </source>
</evidence>
<dbReference type="EMBL" id="CVQI01033940">
    <property type="protein sequence ID" value="CRK44349.1"/>
    <property type="molecule type" value="Genomic_DNA"/>
</dbReference>
<reference evidence="1" key="2">
    <citation type="submission" date="2015-05" db="EMBL/GenBank/DDBJ databases">
        <authorList>
            <person name="Wang D.B."/>
            <person name="Wang M."/>
        </authorList>
    </citation>
    <scope>NUCLEOTIDE SEQUENCE [LARGE SCALE GENOMIC DNA]</scope>
    <source>
        <strain evidence="1">VL2</strain>
    </source>
</reference>
<accession>A0A0G4NDA4</accession>
<reference evidence="3" key="1">
    <citation type="submission" date="2015-05" db="EMBL/GenBank/DDBJ databases">
        <authorList>
            <person name="Fogelqvist Johan"/>
        </authorList>
    </citation>
    <scope>NUCLEOTIDE SEQUENCE [LARGE SCALE GENOMIC DNA]</scope>
</reference>
<reference evidence="2" key="3">
    <citation type="journal article" date="2021" name="Mol. Plant Pathol.">
        <title>A 20-kb lineage-specific genomic region tames virulence in pathogenic amphidiploid Verticillium longisporum.</title>
        <authorList>
            <person name="Harting R."/>
            <person name="Starke J."/>
            <person name="Kusch H."/>
            <person name="Poggeler S."/>
            <person name="Maurus I."/>
            <person name="Schluter R."/>
            <person name="Landesfeind M."/>
            <person name="Bulla I."/>
            <person name="Nowrousian M."/>
            <person name="de Jonge R."/>
            <person name="Stahlhut G."/>
            <person name="Hoff K.J."/>
            <person name="Asshauer K.P."/>
            <person name="Thurmer A."/>
            <person name="Stanke M."/>
            <person name="Daniel R."/>
            <person name="Morgenstern B."/>
            <person name="Thomma B.P.H.J."/>
            <person name="Kronstad J.W."/>
            <person name="Braus-Stromeyer S.A."/>
            <person name="Braus G.H."/>
        </authorList>
    </citation>
    <scope>NUCLEOTIDE SEQUENCE</scope>
    <source>
        <strain evidence="2">Vl32</strain>
    </source>
</reference>
<dbReference type="EMBL" id="JAEMWZ010000254">
    <property type="protein sequence ID" value="KAG7129172.1"/>
    <property type="molecule type" value="Genomic_DNA"/>
</dbReference>
<name>A0A0G4NDA4_VERLO</name>
<organism evidence="1 3">
    <name type="scientific">Verticillium longisporum</name>
    <name type="common">Verticillium dahliae var. longisporum</name>
    <dbReference type="NCBI Taxonomy" id="100787"/>
    <lineage>
        <taxon>Eukaryota</taxon>
        <taxon>Fungi</taxon>
        <taxon>Dikarya</taxon>
        <taxon>Ascomycota</taxon>
        <taxon>Pezizomycotina</taxon>
        <taxon>Sordariomycetes</taxon>
        <taxon>Hypocreomycetidae</taxon>
        <taxon>Glomerellales</taxon>
        <taxon>Plectosphaerellaceae</taxon>
        <taxon>Verticillium</taxon>
    </lineage>
</organism>
<sequence>MWFADRPVYRKFFEAIEGNVTIEKYPEELKAEQDIWQRLSPWAYDDFYERPENAAAFFKSISGASQKRVDIASFT</sequence>
<dbReference type="AlphaFoldDB" id="A0A0G4NDA4"/>
<gene>
    <name evidence="1" type="ORF">BN1723_006058</name>
    <name evidence="2" type="ORF">HYQ45_011565</name>
</gene>
<protein>
    <submittedName>
        <fullName evidence="1">Uncharacterized protein</fullName>
    </submittedName>
</protein>
<proteinExistence type="predicted"/>
<dbReference type="Proteomes" id="UP000689129">
    <property type="component" value="Unassembled WGS sequence"/>
</dbReference>